<evidence type="ECO:0000259" key="11">
    <source>
        <dbReference type="Pfam" id="PF23094"/>
    </source>
</evidence>
<evidence type="ECO:0000259" key="10">
    <source>
        <dbReference type="Pfam" id="PF23090"/>
    </source>
</evidence>
<dbReference type="InterPro" id="IPR055143">
    <property type="entry name" value="MBTP1_N"/>
</dbReference>
<dbReference type="GO" id="GO:0005794">
    <property type="term" value="C:Golgi apparatus"/>
    <property type="evidence" value="ECO:0007669"/>
    <property type="project" value="TreeGrafter"/>
</dbReference>
<feature type="active site" description="Charge relay system" evidence="5">
    <location>
        <position position="177"/>
    </location>
</feature>
<evidence type="ECO:0000313" key="13">
    <source>
        <dbReference type="Proteomes" id="UP000492820"/>
    </source>
</evidence>
<feature type="transmembrane region" description="Helical" evidence="6">
    <location>
        <begin position="1041"/>
        <end position="1062"/>
    </location>
</feature>
<evidence type="ECO:0000256" key="5">
    <source>
        <dbReference type="PROSITE-ProRule" id="PRU01240"/>
    </source>
</evidence>
<evidence type="ECO:0000313" key="12">
    <source>
        <dbReference type="EMBL" id="CDS20770.1"/>
    </source>
</evidence>
<organism evidence="12">
    <name type="scientific">Echinococcus granulosus</name>
    <name type="common">Hydatid tapeworm</name>
    <dbReference type="NCBI Taxonomy" id="6210"/>
    <lineage>
        <taxon>Eukaryota</taxon>
        <taxon>Metazoa</taxon>
        <taxon>Spiralia</taxon>
        <taxon>Lophotrochozoa</taxon>
        <taxon>Platyhelminthes</taxon>
        <taxon>Cestoda</taxon>
        <taxon>Eucestoda</taxon>
        <taxon>Cyclophyllidea</taxon>
        <taxon>Taeniidae</taxon>
        <taxon>Echinococcus</taxon>
        <taxon>Echinococcus granulosus group</taxon>
    </lineage>
</organism>
<dbReference type="AlphaFoldDB" id="A0A068WQN2"/>
<gene>
    <name evidence="12" type="ORF">EgrG_001148400</name>
</gene>
<dbReference type="InterPro" id="IPR057032">
    <property type="entry name" value="MBTPS1_4th"/>
</dbReference>
<dbReference type="GO" id="GO:0006508">
    <property type="term" value="P:proteolysis"/>
    <property type="evidence" value="ECO:0007669"/>
    <property type="project" value="UniProtKB-KW"/>
</dbReference>
<evidence type="ECO:0000259" key="8">
    <source>
        <dbReference type="Pfam" id="PF00082"/>
    </source>
</evidence>
<evidence type="ECO:0000259" key="9">
    <source>
        <dbReference type="Pfam" id="PF23001"/>
    </source>
</evidence>
<accession>A0A068WQN2</accession>
<evidence type="ECO:0000256" key="6">
    <source>
        <dbReference type="SAM" id="Phobius"/>
    </source>
</evidence>
<dbReference type="GO" id="GO:0004252">
    <property type="term" value="F:serine-type endopeptidase activity"/>
    <property type="evidence" value="ECO:0007669"/>
    <property type="project" value="UniProtKB-UniRule"/>
</dbReference>
<feature type="chain" id="PRO_5033211184" evidence="7">
    <location>
        <begin position="22"/>
        <end position="1140"/>
    </location>
</feature>
<dbReference type="WBParaSite" id="EgrG_001148400">
    <property type="protein sequence ID" value="EgrG_001148400"/>
    <property type="gene ID" value="EgrG_001148400"/>
</dbReference>
<keyword evidence="3 5" id="KW-0378">Hydrolase</keyword>
<dbReference type="PROSITE" id="PS51892">
    <property type="entry name" value="SUBTILASE"/>
    <property type="match status" value="1"/>
</dbReference>
<dbReference type="InterPro" id="IPR036852">
    <property type="entry name" value="Peptidase_S8/S53_dom_sf"/>
</dbReference>
<dbReference type="Pfam" id="PF23001">
    <property type="entry name" value="MBTP1_N"/>
    <property type="match status" value="1"/>
</dbReference>
<dbReference type="InterPro" id="IPR057060">
    <property type="entry name" value="MBTPS1_3rd"/>
</dbReference>
<dbReference type="PRINTS" id="PR00723">
    <property type="entry name" value="SUBTILISIN"/>
</dbReference>
<keyword evidence="7" id="KW-0732">Signal</keyword>
<dbReference type="InterPro" id="IPR015500">
    <property type="entry name" value="Peptidase_S8_subtilisin-rel"/>
</dbReference>
<comment type="similarity">
    <text evidence="1 5">Belongs to the peptidase S8 family.</text>
</comment>
<reference evidence="14" key="3">
    <citation type="submission" date="2020-10" db="UniProtKB">
        <authorList>
            <consortium name="WormBaseParasite"/>
        </authorList>
    </citation>
    <scope>IDENTIFICATION</scope>
</reference>
<feature type="active site" description="Charge relay system" evidence="5">
    <location>
        <position position="398"/>
    </location>
</feature>
<keyword evidence="6" id="KW-1133">Transmembrane helix</keyword>
<keyword evidence="6" id="KW-0812">Transmembrane</keyword>
<feature type="active site" description="Charge relay system" evidence="5">
    <location>
        <position position="222"/>
    </location>
</feature>
<sequence length="1140" mass="125821">MYIGCFSTILFLLFDFSCIYGKGVNQCKCLTHVSDFIVLFKAYHSEEFRQSAIVSILDDFVPYFSFVYRNYSFMEHLFLSDFEIIETRNLNRTGIADLILHLRSSSLVKNVFPDKPVHLRLTNINLGKPYKRTEKKVQAPGTVNLERNNQPWRRLSAWSAAWSSGVCGQGVRVGIFDTGLVNTNLHSHFRNANIRERSNWTWRLNRDSRSDTNPGALDGHGHGTFVTGLIAAAPYFSASPSTLTCPTAGLAPRSELHIFRVFTDTQLSMTSWFLDAFNYAIVKRLHVINLSNGGPDFMDQPFVDKVNELSANGILLVSAIGNDGPVFGSLSNPADLMDVLGVGGVDANGDIATFSSRGATAMEMQDGYGRFKPDVVGWATGIVSSNPDGGCKTLSGTSAVSPVVTGSIALLISAVLSERPLDQSPINPASLKQAIAAGADPLVDSGGKKRFSIFEQGAGLLNLRNSIDIMRRLKPQASLWPSYLDFTECPYFWPYCSQPLYASGLPIVVNVTIVNSMGVHGRIVDRPVFHPHLNGDGGGVLLDIGVTFSRDLWPWTGYLALHISVRDTPRAATFRGLGEGWISLKVESDDPKTQTTLSTELKLALRVPIIPTPKREMRILWDTFHNIRYPAAYVPADDLTMTLASLDWLGDHIHTNFRDLYLSLRGAGYFVEVLQQPFTCFDASKYGTLMIVDPEEEFWPEEVSKLQADVYQRGLSLLVFAGWFNTSVQAALKFYDLNNRRLWVPVTGGTNVPALNTLLAPFGVQFGDRIFGEGFKVGDLMVDYPSGSHLASMSNIRGHARVMSRRLVDLGRQIIDRAAGLTESESRSFDNKQKILFSGLRSSPTNTDPLVPVLGLWENDPEALNSGRVGAFGDSSCLDSSSSAKNNCFWLVQSLLEFGTSGRVAEPLASALEPASKAFGSEPVELPKPMEGSEFVRFSRVLLQGSTGWQPPVYRPILPCRAAPPGALVAPVALEKEVVYGPQPLLLDPPLPAKEARGVEADDSSIFHCHQRPPEGPDFESIDRYLAGAPSSRSVTLIREYFGFFLIAGSVILLLLNLRTLLELCTLRNLTRGMRALLRRLRGRRVHIQQRSGLECGGRDDADDIGTFEIPRPPKAVVVETIHTSLTYRLVRQFLRQQRC</sequence>
<keyword evidence="6" id="KW-0472">Membrane</keyword>
<protein>
    <submittedName>
        <fullName evidence="12 14">Membrane bound transcription factor site 1</fullName>
    </submittedName>
</protein>
<evidence type="ECO:0000256" key="4">
    <source>
        <dbReference type="ARBA" id="ARBA00022825"/>
    </source>
</evidence>
<dbReference type="PANTHER" id="PTHR43806">
    <property type="entry name" value="PEPTIDASE S8"/>
    <property type="match status" value="1"/>
</dbReference>
<feature type="domain" description="Membrane-bound transcription factor site-1 protease-like N-terminal" evidence="9">
    <location>
        <begin position="34"/>
        <end position="115"/>
    </location>
</feature>
<proteinExistence type="inferred from homology"/>
<dbReference type="SUPFAM" id="SSF52743">
    <property type="entry name" value="Subtilisin-like"/>
    <property type="match status" value="1"/>
</dbReference>
<evidence type="ECO:0000256" key="3">
    <source>
        <dbReference type="ARBA" id="ARBA00022801"/>
    </source>
</evidence>
<evidence type="ECO:0000313" key="14">
    <source>
        <dbReference type="WBParaSite" id="EgrG_001148400"/>
    </source>
</evidence>
<dbReference type="InterPro" id="IPR022398">
    <property type="entry name" value="Peptidase_S8_His-AS"/>
</dbReference>
<dbReference type="Pfam" id="PF00082">
    <property type="entry name" value="Peptidase_S8"/>
    <property type="match status" value="1"/>
</dbReference>
<dbReference type="OrthoDB" id="1740355at2759"/>
<reference evidence="12" key="2">
    <citation type="submission" date="2014-06" db="EMBL/GenBank/DDBJ databases">
        <authorList>
            <person name="Aslett M."/>
        </authorList>
    </citation>
    <scope>NUCLEOTIDE SEQUENCE</scope>
</reference>
<evidence type="ECO:0000256" key="1">
    <source>
        <dbReference type="ARBA" id="ARBA00011073"/>
    </source>
</evidence>
<feature type="domain" description="MBTPS1 fourth" evidence="10">
    <location>
        <begin position="613"/>
        <end position="905"/>
    </location>
</feature>
<feature type="domain" description="Peptidase S8/S53" evidence="8">
    <location>
        <begin position="168"/>
        <end position="442"/>
    </location>
</feature>
<name>A0A068WQN2_ECHGR</name>
<dbReference type="InterPro" id="IPR050131">
    <property type="entry name" value="Peptidase_S8_subtilisin-like"/>
</dbReference>
<dbReference type="InterPro" id="IPR000209">
    <property type="entry name" value="Peptidase_S8/S53_dom"/>
</dbReference>
<evidence type="ECO:0000256" key="2">
    <source>
        <dbReference type="ARBA" id="ARBA00022670"/>
    </source>
</evidence>
<dbReference type="Proteomes" id="UP000492820">
    <property type="component" value="Unassembled WGS sequence"/>
</dbReference>
<evidence type="ECO:0000256" key="7">
    <source>
        <dbReference type="SAM" id="SignalP"/>
    </source>
</evidence>
<dbReference type="EMBL" id="LK028581">
    <property type="protein sequence ID" value="CDS20770.1"/>
    <property type="molecule type" value="Genomic_DNA"/>
</dbReference>
<keyword evidence="4 5" id="KW-0720">Serine protease</keyword>
<reference evidence="12 13" key="1">
    <citation type="journal article" date="2013" name="Nature">
        <title>The genomes of four tapeworm species reveal adaptations to parasitism.</title>
        <authorList>
            <person name="Tsai I.J."/>
            <person name="Zarowiecki M."/>
            <person name="Holroyd N."/>
            <person name="Garciarrubio A."/>
            <person name="Sanchez-Flores A."/>
            <person name="Brooks K.L."/>
            <person name="Tracey A."/>
            <person name="Bobes R.J."/>
            <person name="Fragoso G."/>
            <person name="Sciutto E."/>
            <person name="Aslett M."/>
            <person name="Beasley H."/>
            <person name="Bennett H.M."/>
            <person name="Cai J."/>
            <person name="Camicia F."/>
            <person name="Clark R."/>
            <person name="Cucher M."/>
            <person name="De Silva N."/>
            <person name="Day T.A."/>
            <person name="Deplazes P."/>
            <person name="Estrada K."/>
            <person name="Fernandez C."/>
            <person name="Holland P.W."/>
            <person name="Hou J."/>
            <person name="Hu S."/>
            <person name="Huckvale T."/>
            <person name="Hung S.S."/>
            <person name="Kamenetzky L."/>
            <person name="Keane J.A."/>
            <person name="Kiss F."/>
            <person name="Koziol U."/>
            <person name="Lambert O."/>
            <person name="Liu K."/>
            <person name="Luo X."/>
            <person name="Luo Y."/>
            <person name="Macchiaroli N."/>
            <person name="Nichol S."/>
            <person name="Paps J."/>
            <person name="Parkinson J."/>
            <person name="Pouchkina-Stantcheva N."/>
            <person name="Riddiford N."/>
            <person name="Rosenzvit M."/>
            <person name="Salinas G."/>
            <person name="Wasmuth J.D."/>
            <person name="Zamanian M."/>
            <person name="Zheng Y."/>
            <person name="Cai X."/>
            <person name="Soberon X."/>
            <person name="Olson P.D."/>
            <person name="Laclette J.P."/>
            <person name="Brehm K."/>
            <person name="Berriman M."/>
            <person name="Garciarrubio A."/>
            <person name="Bobes R.J."/>
            <person name="Fragoso G."/>
            <person name="Sanchez-Flores A."/>
            <person name="Estrada K."/>
            <person name="Cevallos M.A."/>
            <person name="Morett E."/>
            <person name="Gonzalez V."/>
            <person name="Portillo T."/>
            <person name="Ochoa-Leyva A."/>
            <person name="Jose M.V."/>
            <person name="Sciutto E."/>
            <person name="Landa A."/>
            <person name="Jimenez L."/>
            <person name="Valdes V."/>
            <person name="Carrero J.C."/>
            <person name="Larralde C."/>
            <person name="Morales-Montor J."/>
            <person name="Limon-Lason J."/>
            <person name="Soberon X."/>
            <person name="Laclette J.P."/>
        </authorList>
    </citation>
    <scope>NUCLEOTIDE SEQUENCE [LARGE SCALE GENOMIC DNA]</scope>
</reference>
<feature type="domain" description="MBTPS1 third" evidence="11">
    <location>
        <begin position="480"/>
        <end position="612"/>
    </location>
</feature>
<feature type="signal peptide" evidence="7">
    <location>
        <begin position="1"/>
        <end position="21"/>
    </location>
</feature>
<dbReference type="PROSITE" id="PS00137">
    <property type="entry name" value="SUBTILASE_HIS"/>
    <property type="match status" value="1"/>
</dbReference>
<dbReference type="Pfam" id="PF23090">
    <property type="entry name" value="MBTPS1_4th"/>
    <property type="match status" value="1"/>
</dbReference>
<dbReference type="PANTHER" id="PTHR43806:SF7">
    <property type="entry name" value="MEMBRANE-BOUND TRANSCRIPTION FACTOR SITE-1 PROTEASE"/>
    <property type="match status" value="1"/>
</dbReference>
<dbReference type="Gene3D" id="3.40.50.200">
    <property type="entry name" value="Peptidase S8/S53 domain"/>
    <property type="match status" value="1"/>
</dbReference>
<keyword evidence="2 5" id="KW-0645">Protease</keyword>
<dbReference type="Pfam" id="PF23094">
    <property type="entry name" value="MBTPS1_3rd"/>
    <property type="match status" value="1"/>
</dbReference>